<dbReference type="InterPro" id="IPR042204">
    <property type="entry name" value="2Fe-2S-bd_N"/>
</dbReference>
<dbReference type="InterPro" id="IPR036010">
    <property type="entry name" value="2Fe-2S_ferredoxin-like_sf"/>
</dbReference>
<dbReference type="GO" id="GO:0051536">
    <property type="term" value="F:iron-sulfur cluster binding"/>
    <property type="evidence" value="ECO:0007669"/>
    <property type="project" value="InterPro"/>
</dbReference>
<evidence type="ECO:0000313" key="2">
    <source>
        <dbReference type="EMBL" id="OIQ82253.1"/>
    </source>
</evidence>
<dbReference type="AlphaFoldDB" id="A0A1J5R268"/>
<keyword evidence="1 2" id="KW-0560">Oxidoreductase</keyword>
<dbReference type="SUPFAM" id="SSF54292">
    <property type="entry name" value="2Fe-2S ferredoxin-like"/>
    <property type="match status" value="1"/>
</dbReference>
<protein>
    <submittedName>
        <fullName evidence="2">Hydrogen cyanide synthase subunit HcnA</fullName>
        <ecNumber evidence="2">1.4.99.5</ecNumber>
    </submittedName>
</protein>
<dbReference type="EMBL" id="MLJW01000825">
    <property type="protein sequence ID" value="OIQ82253.1"/>
    <property type="molecule type" value="Genomic_DNA"/>
</dbReference>
<accession>A0A1J5R268</accession>
<reference evidence="2" key="1">
    <citation type="submission" date="2016-10" db="EMBL/GenBank/DDBJ databases">
        <title>Sequence of Gallionella enrichment culture.</title>
        <authorList>
            <person name="Poehlein A."/>
            <person name="Muehling M."/>
            <person name="Daniel R."/>
        </authorList>
    </citation>
    <scope>NUCLEOTIDE SEQUENCE</scope>
</reference>
<sequence>MTGIQVILNGKIVEANEGQSVGAFLLEQGTRITRNTRFKQKPRGMFCGIGLCFDCLITINGIPNQRACVTSVEEGMAIDTQEGAGSIR</sequence>
<evidence type="ECO:0000256" key="1">
    <source>
        <dbReference type="ARBA" id="ARBA00023002"/>
    </source>
</evidence>
<gene>
    <name evidence="2" type="primary">hcnA_2</name>
    <name evidence="2" type="ORF">GALL_359700</name>
</gene>
<proteinExistence type="predicted"/>
<dbReference type="EC" id="1.4.99.5" evidence="2"/>
<name>A0A1J5R268_9ZZZZ</name>
<dbReference type="GO" id="GO:0050622">
    <property type="term" value="F:glycine dehydrogenase (cyanide-forming) activity"/>
    <property type="evidence" value="ECO:0007669"/>
    <property type="project" value="UniProtKB-EC"/>
</dbReference>
<dbReference type="Pfam" id="PF13510">
    <property type="entry name" value="Fer2_4"/>
    <property type="match status" value="1"/>
</dbReference>
<organism evidence="2">
    <name type="scientific">mine drainage metagenome</name>
    <dbReference type="NCBI Taxonomy" id="410659"/>
    <lineage>
        <taxon>unclassified sequences</taxon>
        <taxon>metagenomes</taxon>
        <taxon>ecological metagenomes</taxon>
    </lineage>
</organism>
<comment type="caution">
    <text evidence="2">The sequence shown here is derived from an EMBL/GenBank/DDBJ whole genome shotgun (WGS) entry which is preliminary data.</text>
</comment>
<dbReference type="Gene3D" id="3.10.20.440">
    <property type="entry name" value="2Fe-2S iron-sulphur cluster binding domain, sarcosine oxidase, alpha subunit, N-terminal domain"/>
    <property type="match status" value="1"/>
</dbReference>